<protein>
    <submittedName>
        <fullName evidence="1">9787_t:CDS:1</fullName>
    </submittedName>
</protein>
<reference evidence="1" key="1">
    <citation type="submission" date="2021-06" db="EMBL/GenBank/DDBJ databases">
        <authorList>
            <person name="Kallberg Y."/>
            <person name="Tangrot J."/>
            <person name="Rosling A."/>
        </authorList>
    </citation>
    <scope>NUCLEOTIDE SEQUENCE</scope>
    <source>
        <strain evidence="1">AU212A</strain>
    </source>
</reference>
<comment type="caution">
    <text evidence="1">The sequence shown here is derived from an EMBL/GenBank/DDBJ whole genome shotgun (WGS) entry which is preliminary data.</text>
</comment>
<keyword evidence="2" id="KW-1185">Reference proteome</keyword>
<evidence type="ECO:0000313" key="1">
    <source>
        <dbReference type="EMBL" id="CAG8482233.1"/>
    </source>
</evidence>
<organism evidence="1 2">
    <name type="scientific">Scutellospora calospora</name>
    <dbReference type="NCBI Taxonomy" id="85575"/>
    <lineage>
        <taxon>Eukaryota</taxon>
        <taxon>Fungi</taxon>
        <taxon>Fungi incertae sedis</taxon>
        <taxon>Mucoromycota</taxon>
        <taxon>Glomeromycotina</taxon>
        <taxon>Glomeromycetes</taxon>
        <taxon>Diversisporales</taxon>
        <taxon>Gigasporaceae</taxon>
        <taxon>Scutellospora</taxon>
    </lineage>
</organism>
<evidence type="ECO:0000313" key="2">
    <source>
        <dbReference type="Proteomes" id="UP000789860"/>
    </source>
</evidence>
<sequence length="41" mass="4963">LSQSLYNINGDYQKRKKRSFFGFKDQQRRKKKASLGEREIL</sequence>
<accession>A0ACA9KM87</accession>
<proteinExistence type="predicted"/>
<dbReference type="Proteomes" id="UP000789860">
    <property type="component" value="Unassembled WGS sequence"/>
</dbReference>
<name>A0ACA9KM87_9GLOM</name>
<dbReference type="EMBL" id="CAJVPM010002214">
    <property type="protein sequence ID" value="CAG8482233.1"/>
    <property type="molecule type" value="Genomic_DNA"/>
</dbReference>
<gene>
    <name evidence="1" type="ORF">SCALOS_LOCUS2469</name>
</gene>
<feature type="non-terminal residue" evidence="1">
    <location>
        <position position="1"/>
    </location>
</feature>